<gene>
    <name evidence="1" type="ORF">RKD21_001077</name>
</gene>
<comment type="caution">
    <text evidence="1">The sequence shown here is derived from an EMBL/GenBank/DDBJ whole genome shotgun (WGS) entry which is preliminary data.</text>
</comment>
<keyword evidence="1" id="KW-0808">Transferase</keyword>
<sequence>MVNTEPMTQRVELATVRDRLALDGLVTDYAVAVDDGDWAAYRRLFTPDGRADYRAAGGIEGDAGTVAGWLAERCAEFPVRQHLFVNRRVRLGTWEQDTGDTAEVRTDYVSPGLPRRGRGRGHRARPAERRPVRVHGGAHARRLAAEPGRRAGEMAEPDRRTGGRCDPLNPHPAGPGRTLEASRGREAPMKNVGHHLASPWRRSTAAAVAGALPVLAFPAPSLWWVAYVALVPWLLLIRSAPTGRRAAFDGWWGGFGFMLAMHHWLLPSLHVFTFVIAALLGALWAPWGWLVRRTLGGSPSGGRVAAALLVVPSGWLTIELIRSWQGLGGPWGVLGASQWQVEAALRLASVGGVWLPSFLVVALNVAVAVLVAVRRARVPAVAGLVAVAAAGSAAWAGAPRPDQTGERTRIALVQPGVVAGPDSPDRRFDREEQLTRELAGQDVDLVVWGESSVGFDLGDRPDLARRLAALSRETDAEILVNVDARRSDKPGIYKSSVLIGPDGPTGDRYDKMRLVPFGEYVPARSLLGWATSVGKAAGEDRRRGSEQVVMDLGDGLRIGPMVCFETAFPDMSRHLVQDGAGVLLAQSSTSTFQQSWAPEQHASLAALRAAETGRPMVHATLTGVSAVYGADGGRIGPWLGTDASAAQVYDVPSARGTTLYVRFGDWPPQAALVVLAVYGAVGLVRFRRGARRPLVPPVRTTHGSPVRHGR</sequence>
<accession>A0ACC6UHB5</accession>
<keyword evidence="1" id="KW-0012">Acyltransferase</keyword>
<organism evidence="1 2">
    <name type="scientific">Streptomyces albogriseolus</name>
    <dbReference type="NCBI Taxonomy" id="1887"/>
    <lineage>
        <taxon>Bacteria</taxon>
        <taxon>Bacillati</taxon>
        <taxon>Actinomycetota</taxon>
        <taxon>Actinomycetes</taxon>
        <taxon>Kitasatosporales</taxon>
        <taxon>Streptomycetaceae</taxon>
        <taxon>Streptomyces</taxon>
        <taxon>Streptomyces albogriseolus group</taxon>
    </lineage>
</organism>
<protein>
    <submittedName>
        <fullName evidence="1">Apolipoprotein N-acyltransferase</fullName>
        <ecNumber evidence="1">2.3.1.269</ecNumber>
    </submittedName>
</protein>
<dbReference type="Proteomes" id="UP001565447">
    <property type="component" value="Unassembled WGS sequence"/>
</dbReference>
<evidence type="ECO:0000313" key="2">
    <source>
        <dbReference type="Proteomes" id="UP001565447"/>
    </source>
</evidence>
<proteinExistence type="predicted"/>
<dbReference type="EC" id="2.3.1.269" evidence="1"/>
<evidence type="ECO:0000313" key="1">
    <source>
        <dbReference type="EMBL" id="MEY9810820.1"/>
    </source>
</evidence>
<name>A0ACC6UHB5_STRAO</name>
<keyword evidence="2" id="KW-1185">Reference proteome</keyword>
<dbReference type="EMBL" id="JBGCBD010000002">
    <property type="protein sequence ID" value="MEY9810820.1"/>
    <property type="molecule type" value="Genomic_DNA"/>
</dbReference>
<reference evidence="1" key="1">
    <citation type="submission" date="2024-07" db="EMBL/GenBank/DDBJ databases">
        <title>Genome sequencing of plant associated microbes to promote plant fitness in Sorghum bicolor and Oryza sativa.</title>
        <authorList>
            <person name="Coleman-Derr D."/>
        </authorList>
    </citation>
    <scope>NUCLEOTIDE SEQUENCE</scope>
    <source>
        <strain evidence="1">SAI-173</strain>
    </source>
</reference>